<gene>
    <name evidence="1" type="ORF">SDC9_76639</name>
</gene>
<dbReference type="AlphaFoldDB" id="A0A644YNK7"/>
<sequence>MVTISKVTELGSNEFKQDIVILVPAVQSSVEDILLDILRTAMSAKASGSTTEEDTDSTYGVRGSVTVHYSRGMYGVYTTMLLTKVSGGYTILDRQLKVTRQSLSYGCLGITSAGWSEQSGSANPTSSSWAYTTPSSWYPVLDETDFALIGANCTFTVQRAGSTNTWDFSIVNNVVGG</sequence>
<proteinExistence type="predicted"/>
<name>A0A644YNK7_9ZZZZ</name>
<organism evidence="1">
    <name type="scientific">bioreactor metagenome</name>
    <dbReference type="NCBI Taxonomy" id="1076179"/>
    <lineage>
        <taxon>unclassified sequences</taxon>
        <taxon>metagenomes</taxon>
        <taxon>ecological metagenomes</taxon>
    </lineage>
</organism>
<comment type="caution">
    <text evidence="1">The sequence shown here is derived from an EMBL/GenBank/DDBJ whole genome shotgun (WGS) entry which is preliminary data.</text>
</comment>
<reference evidence="1" key="1">
    <citation type="submission" date="2019-08" db="EMBL/GenBank/DDBJ databases">
        <authorList>
            <person name="Kucharzyk K."/>
            <person name="Murdoch R.W."/>
            <person name="Higgins S."/>
            <person name="Loffler F."/>
        </authorList>
    </citation>
    <scope>NUCLEOTIDE SEQUENCE</scope>
</reference>
<accession>A0A644YNK7</accession>
<dbReference type="EMBL" id="VSSQ01005694">
    <property type="protein sequence ID" value="MPM30096.1"/>
    <property type="molecule type" value="Genomic_DNA"/>
</dbReference>
<protein>
    <submittedName>
        <fullName evidence="1">Uncharacterized protein</fullName>
    </submittedName>
</protein>
<evidence type="ECO:0000313" key="1">
    <source>
        <dbReference type="EMBL" id="MPM30096.1"/>
    </source>
</evidence>